<dbReference type="PANTHER" id="PTHR13318:SF247">
    <property type="entry name" value="GH16156P"/>
    <property type="match status" value="1"/>
</dbReference>
<keyword evidence="1 2" id="KW-0694">RNA-binding</keyword>
<keyword evidence="5" id="KW-1185">Reference proteome</keyword>
<sequence length="659" mass="76185">MAHFVSNPTQQNYYFKNNLCYTEDHVPVQKLYLHSIPPELREDVLLPHFNNYGKVVRMKIFGNDRYRRMPQRGLRGQARQQHEPQRCGKWQMKTGYVFFANPRDAAKALHSRVHHVNGRRLHVKASDSWHQPAAYGSDDKHPPGDAHILKITDHCLSMVVEYLPLSDQLHFSRTCTRFRGVYLLVTRTIHRSMDFCKFDGLTVWDIKDFFTLSGRYVKEFKGVIPEAHCERMCDFFGANCVNVKSLEITESKLNTRNMNKLFFNNEKIEDLVLSSCGLSDGSLMSLRKLNKLKSLTIAYNPKLNGTELDKLPVSIETIVLTGCTGLLANRLIQMCRILVNLKDLNVIGVMSAYSNFYETLVKKNCCPSLETLRLSIDDETNYEEIPKLPKLKHVQIATLPRLNIRSRFFDHLVSMKSQQLEQFELYGAKNLPQHLLLQLGKLSSLKNLILVRVDDVRDDVLEEFTQLTNLEHITLRLCHNITDTGVMRLILACHKLQELNLEDCSQITEKLVHTVIKRVQHQIKFRQNEHQLPIDLYVQGTKIQESLETDPIVAGAKNIIRLHFTSQYGPYLLHLSMSNLLLDDFDYDPHELEQDTDDEMDIFDDHYMFDMGFLSENDLEDSDPDSDDLNVLYPYVHASYPYDANGDFMGFGIFDSDSD</sequence>
<dbReference type="InterPro" id="IPR032675">
    <property type="entry name" value="LRR_dom_sf"/>
</dbReference>
<dbReference type="eggNOG" id="KOG1947">
    <property type="taxonomic scope" value="Eukaryota"/>
</dbReference>
<dbReference type="EMBL" id="CH963848">
    <property type="protein sequence ID" value="EDW73779.1"/>
    <property type="molecule type" value="Genomic_DNA"/>
</dbReference>
<feature type="domain" description="RRM" evidence="3">
    <location>
        <begin position="29"/>
        <end position="128"/>
    </location>
</feature>
<evidence type="ECO:0000313" key="5">
    <source>
        <dbReference type="Proteomes" id="UP000007798"/>
    </source>
</evidence>
<dbReference type="OrthoDB" id="6492012at2759"/>
<evidence type="ECO:0000256" key="1">
    <source>
        <dbReference type="ARBA" id="ARBA00022884"/>
    </source>
</evidence>
<protein>
    <recommendedName>
        <fullName evidence="3">RRM domain-containing protein</fullName>
    </recommendedName>
</protein>
<dbReference type="InterPro" id="IPR006553">
    <property type="entry name" value="Leu-rich_rpt_Cys-con_subtyp"/>
</dbReference>
<dbReference type="GO" id="GO:0019005">
    <property type="term" value="C:SCF ubiquitin ligase complex"/>
    <property type="evidence" value="ECO:0007669"/>
    <property type="project" value="TreeGrafter"/>
</dbReference>
<gene>
    <name evidence="4" type="primary">Dwil\GK19510</name>
    <name evidence="4" type="ORF">Dwil_GK19510</name>
</gene>
<dbReference type="CDD" id="cd00590">
    <property type="entry name" value="RRM_SF"/>
    <property type="match status" value="1"/>
</dbReference>
<dbReference type="Gene3D" id="3.80.10.10">
    <property type="entry name" value="Ribonuclease Inhibitor"/>
    <property type="match status" value="1"/>
</dbReference>
<accession>B4MNU0</accession>
<dbReference type="InterPro" id="IPR000504">
    <property type="entry name" value="RRM_dom"/>
</dbReference>
<dbReference type="GO" id="GO:0003723">
    <property type="term" value="F:RNA binding"/>
    <property type="evidence" value="ECO:0007669"/>
    <property type="project" value="UniProtKB-UniRule"/>
</dbReference>
<dbReference type="GO" id="GO:0031146">
    <property type="term" value="P:SCF-dependent proteasomal ubiquitin-dependent protein catabolic process"/>
    <property type="evidence" value="ECO:0007669"/>
    <property type="project" value="TreeGrafter"/>
</dbReference>
<dbReference type="Gene3D" id="3.30.70.330">
    <property type="match status" value="1"/>
</dbReference>
<dbReference type="SUPFAM" id="SSF54928">
    <property type="entry name" value="RNA-binding domain, RBD"/>
    <property type="match status" value="1"/>
</dbReference>
<dbReference type="InterPro" id="IPR035979">
    <property type="entry name" value="RBD_domain_sf"/>
</dbReference>
<dbReference type="Proteomes" id="UP000007798">
    <property type="component" value="Unassembled WGS sequence"/>
</dbReference>
<dbReference type="FunCoup" id="B4MNU0">
    <property type="interactions" value="1"/>
</dbReference>
<dbReference type="PANTHER" id="PTHR13318">
    <property type="entry name" value="PARTNER OF PAIRED, ISOFORM B-RELATED"/>
    <property type="match status" value="1"/>
</dbReference>
<organism evidence="4 5">
    <name type="scientific">Drosophila willistoni</name>
    <name type="common">Fruit fly</name>
    <dbReference type="NCBI Taxonomy" id="7260"/>
    <lineage>
        <taxon>Eukaryota</taxon>
        <taxon>Metazoa</taxon>
        <taxon>Ecdysozoa</taxon>
        <taxon>Arthropoda</taxon>
        <taxon>Hexapoda</taxon>
        <taxon>Insecta</taxon>
        <taxon>Pterygota</taxon>
        <taxon>Neoptera</taxon>
        <taxon>Endopterygota</taxon>
        <taxon>Diptera</taxon>
        <taxon>Brachycera</taxon>
        <taxon>Muscomorpha</taxon>
        <taxon>Ephydroidea</taxon>
        <taxon>Drosophilidae</taxon>
        <taxon>Drosophila</taxon>
        <taxon>Sophophora</taxon>
    </lineage>
</organism>
<dbReference type="InterPro" id="IPR001810">
    <property type="entry name" value="F-box_dom"/>
</dbReference>
<evidence type="ECO:0000259" key="3">
    <source>
        <dbReference type="PROSITE" id="PS50102"/>
    </source>
</evidence>
<dbReference type="AlphaFoldDB" id="B4MNU0"/>
<dbReference type="KEGG" id="dwi:6639861"/>
<dbReference type="PhylomeDB" id="B4MNU0"/>
<evidence type="ECO:0000313" key="4">
    <source>
        <dbReference type="EMBL" id="EDW73779.1"/>
    </source>
</evidence>
<dbReference type="InterPro" id="IPR012677">
    <property type="entry name" value="Nucleotide-bd_a/b_plait_sf"/>
</dbReference>
<dbReference type="STRING" id="7260.B4MNU0"/>
<proteinExistence type="predicted"/>
<dbReference type="SMART" id="SM00367">
    <property type="entry name" value="LRR_CC"/>
    <property type="match status" value="3"/>
</dbReference>
<dbReference type="PROSITE" id="PS50102">
    <property type="entry name" value="RRM"/>
    <property type="match status" value="1"/>
</dbReference>
<evidence type="ECO:0000256" key="2">
    <source>
        <dbReference type="PROSITE-ProRule" id="PRU00176"/>
    </source>
</evidence>
<dbReference type="SUPFAM" id="SSF52047">
    <property type="entry name" value="RNI-like"/>
    <property type="match status" value="1"/>
</dbReference>
<dbReference type="SMART" id="SM00360">
    <property type="entry name" value="RRM"/>
    <property type="match status" value="1"/>
</dbReference>
<dbReference type="HOGENOM" id="CLU_029807_0_0_1"/>
<reference evidence="4 5" key="1">
    <citation type="journal article" date="2007" name="Nature">
        <title>Evolution of genes and genomes on the Drosophila phylogeny.</title>
        <authorList>
            <consortium name="Drosophila 12 Genomes Consortium"/>
            <person name="Clark A.G."/>
            <person name="Eisen M.B."/>
            <person name="Smith D.R."/>
            <person name="Bergman C.M."/>
            <person name="Oliver B."/>
            <person name="Markow T.A."/>
            <person name="Kaufman T.C."/>
            <person name="Kellis M."/>
            <person name="Gelbart W."/>
            <person name="Iyer V.N."/>
            <person name="Pollard D.A."/>
            <person name="Sackton T.B."/>
            <person name="Larracuente A.M."/>
            <person name="Singh N.D."/>
            <person name="Abad J.P."/>
            <person name="Abt D.N."/>
            <person name="Adryan B."/>
            <person name="Aguade M."/>
            <person name="Akashi H."/>
            <person name="Anderson W.W."/>
            <person name="Aquadro C.F."/>
            <person name="Ardell D.H."/>
            <person name="Arguello R."/>
            <person name="Artieri C.G."/>
            <person name="Barbash D.A."/>
            <person name="Barker D."/>
            <person name="Barsanti P."/>
            <person name="Batterham P."/>
            <person name="Batzoglou S."/>
            <person name="Begun D."/>
            <person name="Bhutkar A."/>
            <person name="Blanco E."/>
            <person name="Bosak S.A."/>
            <person name="Bradley R.K."/>
            <person name="Brand A.D."/>
            <person name="Brent M.R."/>
            <person name="Brooks A.N."/>
            <person name="Brown R.H."/>
            <person name="Butlin R.K."/>
            <person name="Caggese C."/>
            <person name="Calvi B.R."/>
            <person name="Bernardo de Carvalho A."/>
            <person name="Caspi A."/>
            <person name="Castrezana S."/>
            <person name="Celniker S.E."/>
            <person name="Chang J.L."/>
            <person name="Chapple C."/>
            <person name="Chatterji S."/>
            <person name="Chinwalla A."/>
            <person name="Civetta A."/>
            <person name="Clifton S.W."/>
            <person name="Comeron J.M."/>
            <person name="Costello J.C."/>
            <person name="Coyne J.A."/>
            <person name="Daub J."/>
            <person name="David R.G."/>
            <person name="Delcher A.L."/>
            <person name="Delehaunty K."/>
            <person name="Do C.B."/>
            <person name="Ebling H."/>
            <person name="Edwards K."/>
            <person name="Eickbush T."/>
            <person name="Evans J.D."/>
            <person name="Filipski A."/>
            <person name="Findeiss S."/>
            <person name="Freyhult E."/>
            <person name="Fulton L."/>
            <person name="Fulton R."/>
            <person name="Garcia A.C."/>
            <person name="Gardiner A."/>
            <person name="Garfield D.A."/>
            <person name="Garvin B.E."/>
            <person name="Gibson G."/>
            <person name="Gilbert D."/>
            <person name="Gnerre S."/>
            <person name="Godfrey J."/>
            <person name="Good R."/>
            <person name="Gotea V."/>
            <person name="Gravely B."/>
            <person name="Greenberg A.J."/>
            <person name="Griffiths-Jones S."/>
            <person name="Gross S."/>
            <person name="Guigo R."/>
            <person name="Gustafson E.A."/>
            <person name="Haerty W."/>
            <person name="Hahn M.W."/>
            <person name="Halligan D.L."/>
            <person name="Halpern A.L."/>
            <person name="Halter G.M."/>
            <person name="Han M.V."/>
            <person name="Heger A."/>
            <person name="Hillier L."/>
            <person name="Hinrichs A.S."/>
            <person name="Holmes I."/>
            <person name="Hoskins R.A."/>
            <person name="Hubisz M.J."/>
            <person name="Hultmark D."/>
            <person name="Huntley M.A."/>
            <person name="Jaffe D.B."/>
            <person name="Jagadeeshan S."/>
            <person name="Jeck W.R."/>
            <person name="Johnson J."/>
            <person name="Jones C.D."/>
            <person name="Jordan W.C."/>
            <person name="Karpen G.H."/>
            <person name="Kataoka E."/>
            <person name="Keightley P.D."/>
            <person name="Kheradpour P."/>
            <person name="Kirkness E.F."/>
            <person name="Koerich L.B."/>
            <person name="Kristiansen K."/>
            <person name="Kudrna D."/>
            <person name="Kulathinal R.J."/>
            <person name="Kumar S."/>
            <person name="Kwok R."/>
            <person name="Lander E."/>
            <person name="Langley C.H."/>
            <person name="Lapoint R."/>
            <person name="Lazzaro B.P."/>
            <person name="Lee S.J."/>
            <person name="Levesque L."/>
            <person name="Li R."/>
            <person name="Lin C.F."/>
            <person name="Lin M.F."/>
            <person name="Lindblad-Toh K."/>
            <person name="Llopart A."/>
            <person name="Long M."/>
            <person name="Low L."/>
            <person name="Lozovsky E."/>
            <person name="Lu J."/>
            <person name="Luo M."/>
            <person name="Machado C.A."/>
            <person name="Makalowski W."/>
            <person name="Marzo M."/>
            <person name="Matsuda M."/>
            <person name="Matzkin L."/>
            <person name="McAllister B."/>
            <person name="McBride C.S."/>
            <person name="McKernan B."/>
            <person name="McKernan K."/>
            <person name="Mendez-Lago M."/>
            <person name="Minx P."/>
            <person name="Mollenhauer M.U."/>
            <person name="Montooth K."/>
            <person name="Mount S.M."/>
            <person name="Mu X."/>
            <person name="Myers E."/>
            <person name="Negre B."/>
            <person name="Newfeld S."/>
            <person name="Nielsen R."/>
            <person name="Noor M.A."/>
            <person name="O'Grady P."/>
            <person name="Pachter L."/>
            <person name="Papaceit M."/>
            <person name="Parisi M.J."/>
            <person name="Parisi M."/>
            <person name="Parts L."/>
            <person name="Pedersen J.S."/>
            <person name="Pesole G."/>
            <person name="Phillippy A.M."/>
            <person name="Ponting C.P."/>
            <person name="Pop M."/>
            <person name="Porcelli D."/>
            <person name="Powell J.R."/>
            <person name="Prohaska S."/>
            <person name="Pruitt K."/>
            <person name="Puig M."/>
            <person name="Quesneville H."/>
            <person name="Ram K.R."/>
            <person name="Rand D."/>
            <person name="Rasmussen M.D."/>
            <person name="Reed L.K."/>
            <person name="Reenan R."/>
            <person name="Reily A."/>
            <person name="Remington K.A."/>
            <person name="Rieger T.T."/>
            <person name="Ritchie M.G."/>
            <person name="Robin C."/>
            <person name="Rogers Y.H."/>
            <person name="Rohde C."/>
            <person name="Rozas J."/>
            <person name="Rubenfield M.J."/>
            <person name="Ruiz A."/>
            <person name="Russo S."/>
            <person name="Salzberg S.L."/>
            <person name="Sanchez-Gracia A."/>
            <person name="Saranga D.J."/>
            <person name="Sato H."/>
            <person name="Schaeffer S.W."/>
            <person name="Schatz M.C."/>
            <person name="Schlenke T."/>
            <person name="Schwartz R."/>
            <person name="Segarra C."/>
            <person name="Singh R.S."/>
            <person name="Sirot L."/>
            <person name="Sirota M."/>
            <person name="Sisneros N.B."/>
            <person name="Smith C.D."/>
            <person name="Smith T.F."/>
            <person name="Spieth J."/>
            <person name="Stage D.E."/>
            <person name="Stark A."/>
            <person name="Stephan W."/>
            <person name="Strausberg R.L."/>
            <person name="Strempel S."/>
            <person name="Sturgill D."/>
            <person name="Sutton G."/>
            <person name="Sutton G.G."/>
            <person name="Tao W."/>
            <person name="Teichmann S."/>
            <person name="Tobari Y.N."/>
            <person name="Tomimura Y."/>
            <person name="Tsolas J.M."/>
            <person name="Valente V.L."/>
            <person name="Venter E."/>
            <person name="Venter J.C."/>
            <person name="Vicario S."/>
            <person name="Vieira F.G."/>
            <person name="Vilella A.J."/>
            <person name="Villasante A."/>
            <person name="Walenz B."/>
            <person name="Wang J."/>
            <person name="Wasserman M."/>
            <person name="Watts T."/>
            <person name="Wilson D."/>
            <person name="Wilson R.K."/>
            <person name="Wing R.A."/>
            <person name="Wolfner M.F."/>
            <person name="Wong A."/>
            <person name="Wong G.K."/>
            <person name="Wu C.I."/>
            <person name="Wu G."/>
            <person name="Yamamoto D."/>
            <person name="Yang H.P."/>
            <person name="Yang S.P."/>
            <person name="Yorke J.A."/>
            <person name="Yoshida K."/>
            <person name="Zdobnov E."/>
            <person name="Zhang P."/>
            <person name="Zhang Y."/>
            <person name="Zimin A.V."/>
            <person name="Baldwin J."/>
            <person name="Abdouelleil A."/>
            <person name="Abdulkadir J."/>
            <person name="Abebe A."/>
            <person name="Abera B."/>
            <person name="Abreu J."/>
            <person name="Acer S.C."/>
            <person name="Aftuck L."/>
            <person name="Alexander A."/>
            <person name="An P."/>
            <person name="Anderson E."/>
            <person name="Anderson S."/>
            <person name="Arachi H."/>
            <person name="Azer M."/>
            <person name="Bachantsang P."/>
            <person name="Barry A."/>
            <person name="Bayul T."/>
            <person name="Berlin A."/>
            <person name="Bessette D."/>
            <person name="Bloom T."/>
            <person name="Blye J."/>
            <person name="Boguslavskiy L."/>
            <person name="Bonnet C."/>
            <person name="Boukhgalter B."/>
            <person name="Bourzgui I."/>
            <person name="Brown A."/>
            <person name="Cahill P."/>
            <person name="Channer S."/>
            <person name="Cheshatsang Y."/>
            <person name="Chuda L."/>
            <person name="Citroen M."/>
            <person name="Collymore A."/>
            <person name="Cooke P."/>
            <person name="Costello M."/>
            <person name="D'Aco K."/>
            <person name="Daza R."/>
            <person name="De Haan G."/>
            <person name="DeGray S."/>
            <person name="DeMaso C."/>
            <person name="Dhargay N."/>
            <person name="Dooley K."/>
            <person name="Dooley E."/>
            <person name="Doricent M."/>
            <person name="Dorje P."/>
            <person name="Dorjee K."/>
            <person name="Dupes A."/>
            <person name="Elong R."/>
            <person name="Falk J."/>
            <person name="Farina A."/>
            <person name="Faro S."/>
            <person name="Ferguson D."/>
            <person name="Fisher S."/>
            <person name="Foley C.D."/>
            <person name="Franke A."/>
            <person name="Friedrich D."/>
            <person name="Gadbois L."/>
            <person name="Gearin G."/>
            <person name="Gearin C.R."/>
            <person name="Giannoukos G."/>
            <person name="Goode T."/>
            <person name="Graham J."/>
            <person name="Grandbois E."/>
            <person name="Grewal S."/>
            <person name="Gyaltsen K."/>
            <person name="Hafez N."/>
            <person name="Hagos B."/>
            <person name="Hall J."/>
            <person name="Henson C."/>
            <person name="Hollinger A."/>
            <person name="Honan T."/>
            <person name="Huard M.D."/>
            <person name="Hughes L."/>
            <person name="Hurhula B."/>
            <person name="Husby M.E."/>
            <person name="Kamat A."/>
            <person name="Kanga B."/>
            <person name="Kashin S."/>
            <person name="Khazanovich D."/>
            <person name="Kisner P."/>
            <person name="Lance K."/>
            <person name="Lara M."/>
            <person name="Lee W."/>
            <person name="Lennon N."/>
            <person name="Letendre F."/>
            <person name="LeVine R."/>
            <person name="Lipovsky A."/>
            <person name="Liu X."/>
            <person name="Liu J."/>
            <person name="Liu S."/>
            <person name="Lokyitsang T."/>
            <person name="Lokyitsang Y."/>
            <person name="Lubonja R."/>
            <person name="Lui A."/>
            <person name="MacDonald P."/>
            <person name="Magnisalis V."/>
            <person name="Maru K."/>
            <person name="Matthews C."/>
            <person name="McCusker W."/>
            <person name="McDonough S."/>
            <person name="Mehta T."/>
            <person name="Meldrim J."/>
            <person name="Meneus L."/>
            <person name="Mihai O."/>
            <person name="Mihalev A."/>
            <person name="Mihova T."/>
            <person name="Mittelman R."/>
            <person name="Mlenga V."/>
            <person name="Montmayeur A."/>
            <person name="Mulrain L."/>
            <person name="Navidi A."/>
            <person name="Naylor J."/>
            <person name="Negash T."/>
            <person name="Nguyen T."/>
            <person name="Nguyen N."/>
            <person name="Nicol R."/>
            <person name="Norbu C."/>
            <person name="Norbu N."/>
            <person name="Novod N."/>
            <person name="O'Neill B."/>
            <person name="Osman S."/>
            <person name="Markiewicz E."/>
            <person name="Oyono O.L."/>
            <person name="Patti C."/>
            <person name="Phunkhang P."/>
            <person name="Pierre F."/>
            <person name="Priest M."/>
            <person name="Raghuraman S."/>
            <person name="Rege F."/>
            <person name="Reyes R."/>
            <person name="Rise C."/>
            <person name="Rogov P."/>
            <person name="Ross K."/>
            <person name="Ryan E."/>
            <person name="Settipalli S."/>
            <person name="Shea T."/>
            <person name="Sherpa N."/>
            <person name="Shi L."/>
            <person name="Shih D."/>
            <person name="Sparrow T."/>
            <person name="Spaulding J."/>
            <person name="Stalker J."/>
            <person name="Stange-Thomann N."/>
            <person name="Stavropoulos S."/>
            <person name="Stone C."/>
            <person name="Strader C."/>
            <person name="Tesfaye S."/>
            <person name="Thomson T."/>
            <person name="Thoulutsang Y."/>
            <person name="Thoulutsang D."/>
            <person name="Topham K."/>
            <person name="Topping I."/>
            <person name="Tsamla T."/>
            <person name="Vassiliev H."/>
            <person name="Vo A."/>
            <person name="Wangchuk T."/>
            <person name="Wangdi T."/>
            <person name="Weiand M."/>
            <person name="Wilkinson J."/>
            <person name="Wilson A."/>
            <person name="Yadav S."/>
            <person name="Young G."/>
            <person name="Yu Q."/>
            <person name="Zembek L."/>
            <person name="Zhong D."/>
            <person name="Zimmer A."/>
            <person name="Zwirko Z."/>
            <person name="Jaffe D.B."/>
            <person name="Alvarez P."/>
            <person name="Brockman W."/>
            <person name="Butler J."/>
            <person name="Chin C."/>
            <person name="Gnerre S."/>
            <person name="Grabherr M."/>
            <person name="Kleber M."/>
            <person name="Mauceli E."/>
            <person name="MacCallum I."/>
        </authorList>
    </citation>
    <scope>NUCLEOTIDE SEQUENCE [LARGE SCALE GENOMIC DNA]</scope>
    <source>
        <strain evidence="5">Tucson 14030-0811.24</strain>
    </source>
</reference>
<dbReference type="InParanoid" id="B4MNU0"/>
<name>B4MNU0_DROWI</name>
<dbReference type="Pfam" id="PF00646">
    <property type="entry name" value="F-box"/>
    <property type="match status" value="1"/>
</dbReference>
<dbReference type="OMA" id="IAFQHTS"/>